<comment type="caution">
    <text evidence="3">The sequence shown here is derived from an EMBL/GenBank/DDBJ whole genome shotgun (WGS) entry which is preliminary data.</text>
</comment>
<evidence type="ECO:0000313" key="4">
    <source>
        <dbReference type="Proteomes" id="UP000233387"/>
    </source>
</evidence>
<protein>
    <submittedName>
        <fullName evidence="3">Uncharacterized protein</fullName>
    </submittedName>
</protein>
<dbReference type="InterPro" id="IPR054266">
    <property type="entry name" value="DUF6997"/>
</dbReference>
<dbReference type="RefSeq" id="WP_207764421.1">
    <property type="nucleotide sequence ID" value="NZ_NKXO01000013.1"/>
</dbReference>
<dbReference type="Pfam" id="PF22515">
    <property type="entry name" value="DUF6996"/>
    <property type="match status" value="1"/>
</dbReference>
<reference evidence="3 4" key="1">
    <citation type="submission" date="2017-06" db="EMBL/GenBank/DDBJ databases">
        <title>Raineya orbicola gen. nov., sp. nov. a slightly thermophilic bacterium of the phylum Bacteroidetes and the description of Raineyaceae fam. nov.</title>
        <authorList>
            <person name="Albuquerque L."/>
            <person name="Polonia A.R.M."/>
            <person name="Barroso C."/>
            <person name="Froufe H.J.C."/>
            <person name="Lage O."/>
            <person name="Lobo-Da-Cunha A."/>
            <person name="Egas C."/>
            <person name="Da Costa M.S."/>
        </authorList>
    </citation>
    <scope>NUCLEOTIDE SEQUENCE [LARGE SCALE GENOMIC DNA]</scope>
    <source>
        <strain evidence="3 4">SPSPC-11</strain>
    </source>
</reference>
<dbReference type="Pfam" id="PF22518">
    <property type="entry name" value="DUF6997"/>
    <property type="match status" value="1"/>
</dbReference>
<evidence type="ECO:0000259" key="2">
    <source>
        <dbReference type="Pfam" id="PF22518"/>
    </source>
</evidence>
<gene>
    <name evidence="3" type="ORF">Rain11_1032</name>
</gene>
<sequence length="272" mass="31822">MHKNKPINKKDQVLTEIFEICQKRNDYVFHNDLVKDISKKVGFGNPFDATKIDNKDKLPQILLDNDFAVIHLGNGKHQFIKGINKVYHNFEPIQETLEWTYTKSLLNEYNSSESNILSVANNQRILHHFLFGKDTEFDSIDITQRPKTYFPHRTKTSFAYNFGKDLYIELNNIQIEIDLTIEFQGIIGVFEGKNGKPESFAVYQIYHPFLYYYKANQLSELKGKIKEIYGVYVVKTIENGITNLKIWAYTFENPLDITSIKFVKSVCYHLKL</sequence>
<dbReference type="InterPro" id="IPR054265">
    <property type="entry name" value="DUF6996"/>
</dbReference>
<feature type="domain" description="DUF6997" evidence="2">
    <location>
        <begin position="84"/>
        <end position="268"/>
    </location>
</feature>
<organism evidence="3 4">
    <name type="scientific">Raineya orbicola</name>
    <dbReference type="NCBI Taxonomy" id="2016530"/>
    <lineage>
        <taxon>Bacteria</taxon>
        <taxon>Pseudomonadati</taxon>
        <taxon>Bacteroidota</taxon>
        <taxon>Cytophagia</taxon>
        <taxon>Cytophagales</taxon>
        <taxon>Raineyaceae</taxon>
        <taxon>Raineya</taxon>
    </lineage>
</organism>
<proteinExistence type="predicted"/>
<dbReference type="EMBL" id="NKXO01000013">
    <property type="protein sequence ID" value="PKQ69967.1"/>
    <property type="molecule type" value="Genomic_DNA"/>
</dbReference>
<keyword evidence="4" id="KW-1185">Reference proteome</keyword>
<evidence type="ECO:0000313" key="3">
    <source>
        <dbReference type="EMBL" id="PKQ69967.1"/>
    </source>
</evidence>
<name>A0A2N3II34_9BACT</name>
<evidence type="ECO:0000259" key="1">
    <source>
        <dbReference type="Pfam" id="PF22515"/>
    </source>
</evidence>
<accession>A0A2N3II34</accession>
<feature type="domain" description="DUF6996" evidence="1">
    <location>
        <begin position="16"/>
        <end position="79"/>
    </location>
</feature>
<dbReference type="AlphaFoldDB" id="A0A2N3II34"/>
<dbReference type="Proteomes" id="UP000233387">
    <property type="component" value="Unassembled WGS sequence"/>
</dbReference>